<dbReference type="Proteomes" id="UP000550260">
    <property type="component" value="Unassembled WGS sequence"/>
</dbReference>
<evidence type="ECO:0000313" key="2">
    <source>
        <dbReference type="Proteomes" id="UP000550260"/>
    </source>
</evidence>
<evidence type="ECO:0000313" key="1">
    <source>
        <dbReference type="EMBL" id="MBB2500354.1"/>
    </source>
</evidence>
<dbReference type="AlphaFoldDB" id="A0A8E2B249"/>
<comment type="caution">
    <text evidence="1">The sequence shown here is derived from an EMBL/GenBank/DDBJ whole genome shotgun (WGS) entry which is preliminary data.</text>
</comment>
<protein>
    <submittedName>
        <fullName evidence="1">Uncharacterized protein</fullName>
    </submittedName>
</protein>
<reference evidence="1 2" key="1">
    <citation type="submission" date="2020-08" db="EMBL/GenBank/DDBJ databases">
        <title>Amycolatopsis echigonensis JCM 21831.</title>
        <authorList>
            <person name="Tedsree N."/>
            <person name="Kuncharoen N."/>
            <person name="Likhitwitayawuid K."/>
            <person name="Tanasupawat S."/>
        </authorList>
    </citation>
    <scope>NUCLEOTIDE SEQUENCE [LARGE SCALE GENOMIC DNA]</scope>
    <source>
        <strain evidence="1 2">JCM 21831</strain>
    </source>
</reference>
<name>A0A8E2B249_9PSEU</name>
<proteinExistence type="predicted"/>
<organism evidence="1 2">
    <name type="scientific">Amycolatopsis echigonensis</name>
    <dbReference type="NCBI Taxonomy" id="2576905"/>
    <lineage>
        <taxon>Bacteria</taxon>
        <taxon>Bacillati</taxon>
        <taxon>Actinomycetota</taxon>
        <taxon>Actinomycetes</taxon>
        <taxon>Pseudonocardiales</taxon>
        <taxon>Pseudonocardiaceae</taxon>
        <taxon>Amycolatopsis</taxon>
    </lineage>
</organism>
<sequence length="71" mass="7645">MAVVIDEEPRAGRASATGWAAIRPLVLRSHFCAGVFVNQHNGEVRGALETAAVRAWLRGSPRVYGFFPPPG</sequence>
<dbReference type="RefSeq" id="WP_183124090.1">
    <property type="nucleotide sequence ID" value="NZ_JACJHR010000017.1"/>
</dbReference>
<gene>
    <name evidence="1" type="ORF">H5411_14615</name>
</gene>
<accession>A0A8E2B249</accession>
<dbReference type="EMBL" id="JACJHR010000017">
    <property type="protein sequence ID" value="MBB2500354.1"/>
    <property type="molecule type" value="Genomic_DNA"/>
</dbReference>